<sequence length="888" mass="100590">MSSQTNVDLGFPLRLYSLGCQPKAKRSINHHSKIEFLESVENAVGEDVWNNIRGSSLGVIIEFVGNNFTWSSKVVEHLLVNQLVCKKEHEIWCMFGNTPARFSLSEFEDITTLNCAPFPESDGVVETEALRGLWKKMKVKRKSPCKLELKGALEDVFAWSTEDKIRFALLSILATIIIGDDEKKELPLELACMVFDLPKFEKYPWGREAFKRLIKSVKRVNLEANSYTIDGFVQVLQVWAYKVVPSLGAKIGRPSNIDGPAILKFRGLKGTSNTNIPDVSNADEKNIKNIVINNMTAVVWDGDRVDEKIDALMQAICKEGGLGAVTWVAHGLNDYQKEETMEVVLSGHSQEEKEDSGGNMTSRKRSSEVMTAGKKKFKEIDISATSSTNSAELLHLKTELGLQTQKLEMVEAKIEDMGKQIKSFEAMHSKYELLEKEVLILREKSKNNEILSLVTCLFLGMQSFEGMRSKFELLENEILCPWITMFVTGYMQSFEIPYLRDEEMPLDELMANIKDIRVKAVESDGESTIDGRLEMTNFRIEKPQKSSPLKIIQPTASIVEKFTQKKVNKTLKIMGGDHHTQTAREKSTRVTKPGPALQTPFRNPALLVGNTKQVTHPYAMARRGYDPFAPVDRQKVKSLDDWSKFDEEYPIGSPNNGVGFYKVIRTPQDWLSEEHINRAMDLLRLRFMKNPKEFRSERITFTDSFFPTMWTSGYEEFLGSKALPIFPNGAEDYYYGKQPTFAATGKKWRADVDDIYGVLHLNGNHWVAIAISIPTGMIHVFDSGLKYTTNDQIVKALKPIAHMLPHLLQAAAPPLERAKMKLEQFKIRRPRKGIPQQLKAGDCGIYAIKFVECHALGVDFNTPISDANIKMVREKLAAELFDETEERR</sequence>
<evidence type="ECO:0000256" key="4">
    <source>
        <dbReference type="SAM" id="MobiDB-lite"/>
    </source>
</evidence>
<keyword evidence="3" id="KW-0378">Hydrolase</keyword>
<name>A0A6D2KKW8_9BRAS</name>
<dbReference type="GO" id="GO:0006508">
    <property type="term" value="P:proteolysis"/>
    <property type="evidence" value="ECO:0007669"/>
    <property type="project" value="UniProtKB-KW"/>
</dbReference>
<dbReference type="GO" id="GO:0008234">
    <property type="term" value="F:cysteine-type peptidase activity"/>
    <property type="evidence" value="ECO:0007669"/>
    <property type="project" value="InterPro"/>
</dbReference>
<evidence type="ECO:0000259" key="5">
    <source>
        <dbReference type="PROSITE" id="PS50600"/>
    </source>
</evidence>
<feature type="domain" description="Ubiquitin-like protease family profile" evidence="5">
    <location>
        <begin position="629"/>
        <end position="854"/>
    </location>
</feature>
<evidence type="ECO:0000313" key="6">
    <source>
        <dbReference type="EMBL" id="CAA7048308.1"/>
    </source>
</evidence>
<keyword evidence="2" id="KW-0645">Protease</keyword>
<feature type="region of interest" description="Disordered" evidence="4">
    <location>
        <begin position="347"/>
        <end position="370"/>
    </location>
</feature>
<feature type="region of interest" description="Disordered" evidence="4">
    <location>
        <begin position="577"/>
        <end position="599"/>
    </location>
</feature>
<dbReference type="SUPFAM" id="SSF54001">
    <property type="entry name" value="Cysteine proteinases"/>
    <property type="match status" value="1"/>
</dbReference>
<dbReference type="InterPro" id="IPR015410">
    <property type="entry name" value="DUF1985"/>
</dbReference>
<dbReference type="Gene3D" id="3.40.395.10">
    <property type="entry name" value="Adenoviral Proteinase, Chain A"/>
    <property type="match status" value="1"/>
</dbReference>
<dbReference type="AlphaFoldDB" id="A0A6D2KKW8"/>
<dbReference type="PROSITE" id="PS50600">
    <property type="entry name" value="ULP_PROTEASE"/>
    <property type="match status" value="1"/>
</dbReference>
<evidence type="ECO:0000313" key="7">
    <source>
        <dbReference type="Proteomes" id="UP000467841"/>
    </source>
</evidence>
<dbReference type="Pfam" id="PF09331">
    <property type="entry name" value="DUF1985"/>
    <property type="match status" value="1"/>
</dbReference>
<gene>
    <name evidence="6" type="ORF">MERR_LOCUS35543</name>
</gene>
<dbReference type="OrthoDB" id="1111675at2759"/>
<comment type="caution">
    <text evidence="6">The sequence shown here is derived from an EMBL/GenBank/DDBJ whole genome shotgun (WGS) entry which is preliminary data.</text>
</comment>
<evidence type="ECO:0000256" key="2">
    <source>
        <dbReference type="ARBA" id="ARBA00022670"/>
    </source>
</evidence>
<protein>
    <recommendedName>
        <fullName evidence="5">Ubiquitin-like protease family profile domain-containing protein</fullName>
    </recommendedName>
</protein>
<reference evidence="6" key="1">
    <citation type="submission" date="2020-01" db="EMBL/GenBank/DDBJ databases">
        <authorList>
            <person name="Mishra B."/>
        </authorList>
    </citation>
    <scope>NUCLEOTIDE SEQUENCE [LARGE SCALE GENOMIC DNA]</scope>
</reference>
<keyword evidence="7" id="KW-1185">Reference proteome</keyword>
<feature type="compositionally biased region" description="Basic and acidic residues" evidence="4">
    <location>
        <begin position="577"/>
        <end position="588"/>
    </location>
</feature>
<dbReference type="EMBL" id="CACVBM020001385">
    <property type="protein sequence ID" value="CAA7048308.1"/>
    <property type="molecule type" value="Genomic_DNA"/>
</dbReference>
<comment type="similarity">
    <text evidence="1">Belongs to the peptidase C48 family.</text>
</comment>
<dbReference type="InterPro" id="IPR038765">
    <property type="entry name" value="Papain-like_cys_pep_sf"/>
</dbReference>
<dbReference type="PANTHER" id="PTHR48449">
    <property type="entry name" value="DUF1985 DOMAIN-CONTAINING PROTEIN"/>
    <property type="match status" value="1"/>
</dbReference>
<accession>A0A6D2KKW8</accession>
<evidence type="ECO:0000256" key="1">
    <source>
        <dbReference type="ARBA" id="ARBA00005234"/>
    </source>
</evidence>
<dbReference type="PANTHER" id="PTHR48449:SF1">
    <property type="entry name" value="DUF1985 DOMAIN-CONTAINING PROTEIN"/>
    <property type="match status" value="1"/>
</dbReference>
<dbReference type="Proteomes" id="UP000467841">
    <property type="component" value="Unassembled WGS sequence"/>
</dbReference>
<dbReference type="InterPro" id="IPR003653">
    <property type="entry name" value="Peptidase_C48_C"/>
</dbReference>
<proteinExistence type="inferred from homology"/>
<organism evidence="6 7">
    <name type="scientific">Microthlaspi erraticum</name>
    <dbReference type="NCBI Taxonomy" id="1685480"/>
    <lineage>
        <taxon>Eukaryota</taxon>
        <taxon>Viridiplantae</taxon>
        <taxon>Streptophyta</taxon>
        <taxon>Embryophyta</taxon>
        <taxon>Tracheophyta</taxon>
        <taxon>Spermatophyta</taxon>
        <taxon>Magnoliopsida</taxon>
        <taxon>eudicotyledons</taxon>
        <taxon>Gunneridae</taxon>
        <taxon>Pentapetalae</taxon>
        <taxon>rosids</taxon>
        <taxon>malvids</taxon>
        <taxon>Brassicales</taxon>
        <taxon>Brassicaceae</taxon>
        <taxon>Coluteocarpeae</taxon>
        <taxon>Microthlaspi</taxon>
    </lineage>
</organism>
<evidence type="ECO:0000256" key="3">
    <source>
        <dbReference type="ARBA" id="ARBA00022801"/>
    </source>
</evidence>
<dbReference type="Pfam" id="PF02902">
    <property type="entry name" value="Peptidase_C48"/>
    <property type="match status" value="1"/>
</dbReference>